<protein>
    <recommendedName>
        <fullName evidence="3">IrrE N-terminal-like domain-containing protein</fullName>
    </recommendedName>
</protein>
<dbReference type="RefSeq" id="WP_143587580.1">
    <property type="nucleotide sequence ID" value="NZ_JAFMOF010000002.1"/>
</dbReference>
<dbReference type="EMBL" id="JAFMOF010000002">
    <property type="protein sequence ID" value="MBO0654617.1"/>
    <property type="molecule type" value="Genomic_DNA"/>
</dbReference>
<gene>
    <name evidence="1" type="ORF">J1792_18075</name>
</gene>
<proteinExistence type="predicted"/>
<evidence type="ECO:0008006" key="3">
    <source>
        <dbReference type="Google" id="ProtNLM"/>
    </source>
</evidence>
<name>A0A939FNQ4_9ACTN</name>
<reference evidence="1" key="1">
    <citation type="submission" date="2021-03" db="EMBL/GenBank/DDBJ databases">
        <title>Streptomyces strains.</title>
        <authorList>
            <person name="Lund M.B."/>
            <person name="Toerring T."/>
        </authorList>
    </citation>
    <scope>NUCLEOTIDE SEQUENCE</scope>
    <source>
        <strain evidence="1">JCM 4242</strain>
    </source>
</reference>
<accession>A0A939FNQ4</accession>
<dbReference type="AlphaFoldDB" id="A0A939FNQ4"/>
<keyword evidence="2" id="KW-1185">Reference proteome</keyword>
<dbReference type="Proteomes" id="UP000664781">
    <property type="component" value="Unassembled WGS sequence"/>
</dbReference>
<comment type="caution">
    <text evidence="1">The sequence shown here is derived from an EMBL/GenBank/DDBJ whole genome shotgun (WGS) entry which is preliminary data.</text>
</comment>
<sequence length="146" mass="16230">MEQLHGRPIQLVPLELPLGSPDGLWISAEGQDFVFFEQRLAPVHQQQVILHELGHVICDHDAAPVMTAESSTLLLPSLNPDMVRRVLGREHSHAEAEIEAELVGSLIGRQISNWTAERTRATPLEARELVARLSALEAPRRQGNDE</sequence>
<organism evidence="1 2">
    <name type="scientific">Streptomyces triculaminicus</name>
    <dbReference type="NCBI Taxonomy" id="2816232"/>
    <lineage>
        <taxon>Bacteria</taxon>
        <taxon>Bacillati</taxon>
        <taxon>Actinomycetota</taxon>
        <taxon>Actinomycetes</taxon>
        <taxon>Kitasatosporales</taxon>
        <taxon>Streptomycetaceae</taxon>
        <taxon>Streptomyces</taxon>
    </lineage>
</organism>
<evidence type="ECO:0000313" key="2">
    <source>
        <dbReference type="Proteomes" id="UP000664781"/>
    </source>
</evidence>
<evidence type="ECO:0000313" key="1">
    <source>
        <dbReference type="EMBL" id="MBO0654617.1"/>
    </source>
</evidence>